<keyword evidence="5 12" id="KW-0645">Protease</keyword>
<dbReference type="InterPro" id="IPR005078">
    <property type="entry name" value="Peptidase_C54"/>
</dbReference>
<dbReference type="GO" id="GO:0035973">
    <property type="term" value="P:aggrephagy"/>
    <property type="evidence" value="ECO:0007669"/>
    <property type="project" value="TreeGrafter"/>
</dbReference>
<dbReference type="InterPro" id="IPR046792">
    <property type="entry name" value="Peptidase_C54_cat"/>
</dbReference>
<evidence type="ECO:0000256" key="13">
    <source>
        <dbReference type="SAM" id="MobiDB-lite"/>
    </source>
</evidence>
<evidence type="ECO:0000256" key="8">
    <source>
        <dbReference type="ARBA" id="ARBA00022927"/>
    </source>
</evidence>
<keyword evidence="8 12" id="KW-0653">Protein transport</keyword>
<comment type="function">
    <text evidence="11">Cysteine protease that plays a key role in autophagy by mediating both proteolytic activation and delipidation of ATG8 family proteins. The protease activity is required for proteolytic activation of ATG8 family proteins: cleaves the C-terminal amino acid of ATG8 proteins to reveal a C-terminal glycine. Exposure of the glycine at the C-terminus is essential for ATG8 proteins conjugation to phosphatidylethanolamine (PE) and insertion to membranes, which is necessary for autophagy. In addition to the protease activity, also mediates delipidation of PE-conjugated ATG8 proteins.</text>
</comment>
<dbReference type="Pfam" id="PF03416">
    <property type="entry name" value="Peptidase_C54"/>
    <property type="match status" value="1"/>
</dbReference>
<evidence type="ECO:0000256" key="3">
    <source>
        <dbReference type="ARBA" id="ARBA00022448"/>
    </source>
</evidence>
<evidence type="ECO:0000256" key="7">
    <source>
        <dbReference type="ARBA" id="ARBA00022807"/>
    </source>
</evidence>
<evidence type="ECO:0000256" key="5">
    <source>
        <dbReference type="ARBA" id="ARBA00022670"/>
    </source>
</evidence>
<evidence type="ECO:0000256" key="9">
    <source>
        <dbReference type="ARBA" id="ARBA00023006"/>
    </source>
</evidence>
<accession>A0A1J3G6H4</accession>
<dbReference type="EC" id="3.4.22.-" evidence="12"/>
<comment type="catalytic activity">
    <reaction evidence="10">
        <text>[protein]-C-terminal L-amino acid-glycyl-phosphatidylethanolamide + H2O = [protein]-C-terminal L-amino acid-glycine + a 1,2-diacyl-sn-glycero-3-phosphoethanolamine</text>
        <dbReference type="Rhea" id="RHEA:67548"/>
        <dbReference type="Rhea" id="RHEA-COMP:17323"/>
        <dbReference type="Rhea" id="RHEA-COMP:17324"/>
        <dbReference type="ChEBI" id="CHEBI:15377"/>
        <dbReference type="ChEBI" id="CHEBI:64612"/>
        <dbReference type="ChEBI" id="CHEBI:172940"/>
        <dbReference type="ChEBI" id="CHEBI:172941"/>
    </reaction>
    <physiologicalReaction direction="left-to-right" evidence="10">
        <dbReference type="Rhea" id="RHEA:67549"/>
    </physiologicalReaction>
</comment>
<evidence type="ECO:0000256" key="10">
    <source>
        <dbReference type="ARBA" id="ARBA00029362"/>
    </source>
</evidence>
<feature type="region of interest" description="Disordered" evidence="13">
    <location>
        <begin position="11"/>
        <end position="35"/>
    </location>
</feature>
<evidence type="ECO:0000256" key="4">
    <source>
        <dbReference type="ARBA" id="ARBA00022490"/>
    </source>
</evidence>
<name>A0A1J3G6H4_NOCCA</name>
<keyword evidence="6 12" id="KW-0378">Hydrolase</keyword>
<dbReference type="SUPFAM" id="SSF54001">
    <property type="entry name" value="Cysteine proteinases"/>
    <property type="match status" value="1"/>
</dbReference>
<keyword evidence="4 12" id="KW-0963">Cytoplasm</keyword>
<dbReference type="GO" id="GO:0019786">
    <property type="term" value="F:protein-phosphatidylethanolamide deconjugating activity"/>
    <property type="evidence" value="ECO:0007669"/>
    <property type="project" value="InterPro"/>
</dbReference>
<dbReference type="GO" id="GO:0000423">
    <property type="term" value="P:mitophagy"/>
    <property type="evidence" value="ECO:0007669"/>
    <property type="project" value="TreeGrafter"/>
</dbReference>
<evidence type="ECO:0000256" key="11">
    <source>
        <dbReference type="ARBA" id="ARBA00045891"/>
    </source>
</evidence>
<comment type="similarity">
    <text evidence="2 12">Belongs to the peptidase C54 family.</text>
</comment>
<dbReference type="AlphaFoldDB" id="A0A1J3G6H4"/>
<proteinExistence type="inferred from homology"/>
<protein>
    <recommendedName>
        <fullName evidence="12">Cysteine protease</fullName>
        <ecNumber evidence="12">3.4.22.-</ecNumber>
    </recommendedName>
</protein>
<keyword evidence="7" id="KW-0788">Thiol protease</keyword>
<evidence type="ECO:0000256" key="1">
    <source>
        <dbReference type="ARBA" id="ARBA00004496"/>
    </source>
</evidence>
<comment type="subcellular location">
    <subcellularLocation>
        <location evidence="1 12">Cytoplasm</location>
    </subcellularLocation>
</comment>
<reference evidence="15" key="1">
    <citation type="submission" date="2016-07" db="EMBL/GenBank/DDBJ databases">
        <title>De novo transcriptome assembly of four accessions of the metal hyperaccumulator plant Noccaea caerulescens.</title>
        <authorList>
            <person name="Blande D."/>
            <person name="Halimaa P."/>
            <person name="Tervahauta A.I."/>
            <person name="Aarts M.G."/>
            <person name="Karenlampi S.O."/>
        </authorList>
    </citation>
    <scope>NUCLEOTIDE SEQUENCE</scope>
</reference>
<dbReference type="PANTHER" id="PTHR22624">
    <property type="entry name" value="CYSTEINE PROTEASE ATG4"/>
    <property type="match status" value="1"/>
</dbReference>
<evidence type="ECO:0000256" key="2">
    <source>
        <dbReference type="ARBA" id="ARBA00010958"/>
    </source>
</evidence>
<dbReference type="EMBL" id="GEVK01003044">
    <property type="protein sequence ID" value="JAU49788.1"/>
    <property type="molecule type" value="Transcribed_RNA"/>
</dbReference>
<gene>
    <name evidence="15" type="ORF">LC_TR4475_c0_g1_i1_g.16147</name>
</gene>
<dbReference type="GO" id="GO:0015031">
    <property type="term" value="P:protein transport"/>
    <property type="evidence" value="ECO:0007669"/>
    <property type="project" value="UniProtKB-KW"/>
</dbReference>
<feature type="domain" description="Peptidase C54 catalytic" evidence="14">
    <location>
        <begin position="140"/>
        <end position="423"/>
    </location>
</feature>
<keyword evidence="9 12" id="KW-0072">Autophagy</keyword>
<evidence type="ECO:0000256" key="12">
    <source>
        <dbReference type="RuleBase" id="RU363115"/>
    </source>
</evidence>
<dbReference type="GO" id="GO:0004197">
    <property type="term" value="F:cysteine-type endopeptidase activity"/>
    <property type="evidence" value="ECO:0007669"/>
    <property type="project" value="TreeGrafter"/>
</dbReference>
<dbReference type="PANTHER" id="PTHR22624:SF54">
    <property type="entry name" value="CYSTEINE PROTEASE ATG4B"/>
    <property type="match status" value="1"/>
</dbReference>
<dbReference type="InterPro" id="IPR038765">
    <property type="entry name" value="Papain-like_cys_pep_sf"/>
</dbReference>
<evidence type="ECO:0000259" key="14">
    <source>
        <dbReference type="Pfam" id="PF03416"/>
    </source>
</evidence>
<evidence type="ECO:0000313" key="15">
    <source>
        <dbReference type="EMBL" id="JAU49788.1"/>
    </source>
</evidence>
<dbReference type="GO" id="GO:0034727">
    <property type="term" value="P:piecemeal microautophagy of the nucleus"/>
    <property type="evidence" value="ECO:0007669"/>
    <property type="project" value="TreeGrafter"/>
</dbReference>
<dbReference type="GO" id="GO:0005737">
    <property type="term" value="C:cytoplasm"/>
    <property type="evidence" value="ECO:0007669"/>
    <property type="project" value="UniProtKB-SubCell"/>
</dbReference>
<dbReference type="GO" id="GO:0016485">
    <property type="term" value="P:protein processing"/>
    <property type="evidence" value="ECO:0007669"/>
    <property type="project" value="TreeGrafter"/>
</dbReference>
<organism evidence="15">
    <name type="scientific">Noccaea caerulescens</name>
    <name type="common">Alpine penny-cress</name>
    <name type="synonym">Thlaspi caerulescens</name>
    <dbReference type="NCBI Taxonomy" id="107243"/>
    <lineage>
        <taxon>Eukaryota</taxon>
        <taxon>Viridiplantae</taxon>
        <taxon>Streptophyta</taxon>
        <taxon>Embryophyta</taxon>
        <taxon>Tracheophyta</taxon>
        <taxon>Spermatophyta</taxon>
        <taxon>Magnoliopsida</taxon>
        <taxon>eudicotyledons</taxon>
        <taxon>Gunneridae</taxon>
        <taxon>Pentapetalae</taxon>
        <taxon>rosids</taxon>
        <taxon>malvids</taxon>
        <taxon>Brassicales</taxon>
        <taxon>Brassicaceae</taxon>
        <taxon>Coluteocarpeae</taxon>
        <taxon>Noccaea</taxon>
    </lineage>
</organism>
<keyword evidence="3" id="KW-0813">Transport</keyword>
<evidence type="ECO:0000256" key="6">
    <source>
        <dbReference type="ARBA" id="ARBA00022801"/>
    </source>
</evidence>
<dbReference type="GO" id="GO:0000045">
    <property type="term" value="P:autophagosome assembly"/>
    <property type="evidence" value="ECO:0007669"/>
    <property type="project" value="TreeGrafter"/>
</dbReference>
<sequence length="471" mass="51804">MKAICDRFLPSKCSSSSSADENRDKSATSLVSDSASRDNELSLTLYPSVFSPSSSVSQPCSEASTSEDKLVCTTNNGWTVILKTASMASGAIRRFQDRVLGPSRTGIPSSTSEIWLLGVCYKISESESSEEADSGRVLAAFTQDFSSLILMTYRRGFEPIGDTTFTSDVNWGCMLRSSQMLFAQALLFQKLGRSWRKKESEPPEEEYLEILETFGDSVASAFSIHNLIIAGESYGLAAGSWVGPYAVCRSWEALARKKREEADAKNRPCSMAVHIISGSEDGERGGAPILCIEDVRKSCLEYSQGETEWTPVLLLVPLVLGLDKVNPRYIPSLIGTFTFPQSLGILGGKPGASTYIVGVQEDKGFYLDPHEVQQVVTVNKETPDVDTSSYHCNVLRYIPLESLDPSLAIGFYCRAKDDFDDFCLRASKLAEESNGAPLFTVTQTHSLISHNSCEFVENTEDDEREDDWQLL</sequence>